<dbReference type="EMBL" id="HG001512">
    <property type="protein sequence ID" value="CDF32537.1"/>
    <property type="molecule type" value="Genomic_DNA"/>
</dbReference>
<keyword evidence="1" id="KW-0812">Transmembrane</keyword>
<dbReference type="AlphaFoldDB" id="R7Q1T2"/>
<gene>
    <name evidence="2" type="ORF">CHC_T00001500001</name>
</gene>
<dbReference type="RefSeq" id="XP_005712202.1">
    <property type="nucleotide sequence ID" value="XM_005712145.1"/>
</dbReference>
<dbReference type="Gene3D" id="3.40.50.11350">
    <property type="match status" value="1"/>
</dbReference>
<reference evidence="3" key="1">
    <citation type="journal article" date="2013" name="Proc. Natl. Acad. Sci. U.S.A.">
        <title>Genome structure and metabolic features in the red seaweed Chondrus crispus shed light on evolution of the Archaeplastida.</title>
        <authorList>
            <person name="Collen J."/>
            <person name="Porcel B."/>
            <person name="Carre W."/>
            <person name="Ball S.G."/>
            <person name="Chaparro C."/>
            <person name="Tonon T."/>
            <person name="Barbeyron T."/>
            <person name="Michel G."/>
            <person name="Noel B."/>
            <person name="Valentin K."/>
            <person name="Elias M."/>
            <person name="Artiguenave F."/>
            <person name="Arun A."/>
            <person name="Aury J.M."/>
            <person name="Barbosa-Neto J.F."/>
            <person name="Bothwell J.H."/>
            <person name="Bouget F.Y."/>
            <person name="Brillet L."/>
            <person name="Cabello-Hurtado F."/>
            <person name="Capella-Gutierrez S."/>
            <person name="Charrier B."/>
            <person name="Cladiere L."/>
            <person name="Cock J.M."/>
            <person name="Coelho S.M."/>
            <person name="Colleoni C."/>
            <person name="Czjzek M."/>
            <person name="Da Silva C."/>
            <person name="Delage L."/>
            <person name="Denoeud F."/>
            <person name="Deschamps P."/>
            <person name="Dittami S.M."/>
            <person name="Gabaldon T."/>
            <person name="Gachon C.M."/>
            <person name="Groisillier A."/>
            <person name="Herve C."/>
            <person name="Jabbari K."/>
            <person name="Katinka M."/>
            <person name="Kloareg B."/>
            <person name="Kowalczyk N."/>
            <person name="Labadie K."/>
            <person name="Leblanc C."/>
            <person name="Lopez P.J."/>
            <person name="McLachlan D.H."/>
            <person name="Meslet-Cladiere L."/>
            <person name="Moustafa A."/>
            <person name="Nehr Z."/>
            <person name="Nyvall Collen P."/>
            <person name="Panaud O."/>
            <person name="Partensky F."/>
            <person name="Poulain J."/>
            <person name="Rensing S.A."/>
            <person name="Rousvoal S."/>
            <person name="Samson G."/>
            <person name="Symeonidi A."/>
            <person name="Weissenbach J."/>
            <person name="Zambounis A."/>
            <person name="Wincker P."/>
            <person name="Boyen C."/>
        </authorList>
    </citation>
    <scope>NUCLEOTIDE SEQUENCE [LARGE SCALE GENOMIC DNA]</scope>
    <source>
        <strain evidence="3">cv. Stackhouse</strain>
    </source>
</reference>
<dbReference type="PANTHER" id="PTHR40743">
    <property type="entry name" value="NUCLEOTIDE-DIPHOSPHO-SUGAR TRANSFERASE CONTAINING PROTEIN"/>
    <property type="match status" value="1"/>
</dbReference>
<dbReference type="KEGG" id="ccp:CHC_T00001500001"/>
<dbReference type="PhylomeDB" id="R7Q1T2"/>
<name>R7Q1T2_CHOCR</name>
<dbReference type="GeneID" id="17319912"/>
<feature type="transmembrane region" description="Helical" evidence="1">
    <location>
        <begin position="29"/>
        <end position="51"/>
    </location>
</feature>
<dbReference type="Proteomes" id="UP000012073">
    <property type="component" value="Unassembled WGS sequence"/>
</dbReference>
<protein>
    <submittedName>
        <fullName evidence="2">Uncharacterized protein</fullName>
    </submittedName>
</protein>
<keyword evidence="1" id="KW-1133">Transmembrane helix</keyword>
<dbReference type="Gene3D" id="3.40.50.11340">
    <property type="match status" value="1"/>
</dbReference>
<dbReference type="OrthoDB" id="3393at2759"/>
<proteinExistence type="predicted"/>
<dbReference type="Gramene" id="CDF32537">
    <property type="protein sequence ID" value="CDF32537"/>
    <property type="gene ID" value="CHC_T00001500001"/>
</dbReference>
<keyword evidence="1" id="KW-0472">Membrane</keyword>
<evidence type="ECO:0000256" key="1">
    <source>
        <dbReference type="SAM" id="Phobius"/>
    </source>
</evidence>
<dbReference type="PANTHER" id="PTHR40743:SF1">
    <property type="entry name" value="POSSIBLE GLYCOSYLTRANSFERASE"/>
    <property type="match status" value="1"/>
</dbReference>
<organism evidence="2 3">
    <name type="scientific">Chondrus crispus</name>
    <name type="common">Carrageen Irish moss</name>
    <name type="synonym">Polymorpha crispa</name>
    <dbReference type="NCBI Taxonomy" id="2769"/>
    <lineage>
        <taxon>Eukaryota</taxon>
        <taxon>Rhodophyta</taxon>
        <taxon>Florideophyceae</taxon>
        <taxon>Rhodymeniophycidae</taxon>
        <taxon>Gigartinales</taxon>
        <taxon>Gigartinaceae</taxon>
        <taxon>Chondrus</taxon>
    </lineage>
</organism>
<evidence type="ECO:0000313" key="2">
    <source>
        <dbReference type="EMBL" id="CDF32537.1"/>
    </source>
</evidence>
<feature type="transmembrane region" description="Helical" evidence="1">
    <location>
        <begin position="140"/>
        <end position="163"/>
    </location>
</feature>
<accession>R7Q1T2</accession>
<keyword evidence="3" id="KW-1185">Reference proteome</keyword>
<sequence>MNSIQRYLALRFRVLFNVRKHGSPHLPPFVTLLLGSLLSLILTGLTAFLAYHSSPAYYATGRQSSTLVSQTRNYVSPFTADKLRISLGDTSNEKFVENALVRSFNFPPSLSRKIPISHRYALLTRVQNAQNKRRAVPLRLFILHVVGSSAAGRLAAIASAITYSMNTGRFLLILWDTSRGGEAFGENAISALHAAEKKNIMLTSVDSLHLSPNLTNWSEFQINYYTKTGSGGHPLDSVAALATRHIFYRSQQKVEGRYASISPGVMNMPNFLTPGSTIQAAWYNFVKEWTLSNLDIDEVADVLNRVYGVPLVFIEGMSDDSQRKLLRGLSQSTSKRAFFIHAQYGLGNRLRALGSAMAVARVTGRVLVLIWEPDVHLNCRFSDLFANDLITIDKLNMNWPPGDSNTKDYAMRTVDFYNFMRFQGKHIHNPLKQLVNPRTGRHVYAKTAYVVRSSFAPRIISTTSSYWRVMREQLIPTAEIMHLVHDPSFINIKGMVGVHIRSRTIDKDIKGVSEEFYGNGSRTTDHWRRLTGLKTFEDKILRLNLRYKFYVAADTREAITALEKKFGSHRIFSLPRDQDCVTRDVECAKLALVDILLLSKTPTLLGSNWSSFTECAVRLSGRMKVLLAGVHFGRSKSK</sequence>
<evidence type="ECO:0000313" key="3">
    <source>
        <dbReference type="Proteomes" id="UP000012073"/>
    </source>
</evidence>